<feature type="region of interest" description="Disordered" evidence="4">
    <location>
        <begin position="242"/>
        <end position="311"/>
    </location>
</feature>
<organism evidence="6 7">
    <name type="scientific">Saccharothrix xinjiangensis</name>
    <dbReference type="NCBI Taxonomy" id="204798"/>
    <lineage>
        <taxon>Bacteria</taxon>
        <taxon>Bacillati</taxon>
        <taxon>Actinomycetota</taxon>
        <taxon>Actinomycetes</taxon>
        <taxon>Pseudonocardiales</taxon>
        <taxon>Pseudonocardiaceae</taxon>
        <taxon>Saccharothrix</taxon>
    </lineage>
</organism>
<evidence type="ECO:0000256" key="1">
    <source>
        <dbReference type="ARBA" id="ARBA00010541"/>
    </source>
</evidence>
<comment type="caution">
    <text evidence="6">The sequence shown here is derived from an EMBL/GenBank/DDBJ whole genome shotgun (WGS) entry which is preliminary data.</text>
</comment>
<evidence type="ECO:0000313" key="6">
    <source>
        <dbReference type="EMBL" id="MFC5054892.1"/>
    </source>
</evidence>
<accession>A0ABV9XZM2</accession>
<keyword evidence="7" id="KW-1185">Reference proteome</keyword>
<dbReference type="PANTHER" id="PTHR22939:SF129">
    <property type="entry name" value="SERINE PROTEASE HTRA2, MITOCHONDRIAL"/>
    <property type="match status" value="1"/>
</dbReference>
<dbReference type="PROSITE" id="PS50106">
    <property type="entry name" value="PDZ"/>
    <property type="match status" value="1"/>
</dbReference>
<dbReference type="InterPro" id="IPR009003">
    <property type="entry name" value="Peptidase_S1_PA"/>
</dbReference>
<reference evidence="7" key="1">
    <citation type="journal article" date="2019" name="Int. J. Syst. Evol. Microbiol.">
        <title>The Global Catalogue of Microorganisms (GCM) 10K type strain sequencing project: providing services to taxonomists for standard genome sequencing and annotation.</title>
        <authorList>
            <consortium name="The Broad Institute Genomics Platform"/>
            <consortium name="The Broad Institute Genome Sequencing Center for Infectious Disease"/>
            <person name="Wu L."/>
            <person name="Ma J."/>
        </authorList>
    </citation>
    <scope>NUCLEOTIDE SEQUENCE [LARGE SCALE GENOMIC DNA]</scope>
    <source>
        <strain evidence="7">KCTC 12848</strain>
    </source>
</reference>
<feature type="compositionally biased region" description="Gly residues" evidence="4">
    <location>
        <begin position="126"/>
        <end position="143"/>
    </location>
</feature>
<dbReference type="Pfam" id="PF13180">
    <property type="entry name" value="PDZ_2"/>
    <property type="match status" value="1"/>
</dbReference>
<evidence type="ECO:0000313" key="7">
    <source>
        <dbReference type="Proteomes" id="UP001595833"/>
    </source>
</evidence>
<dbReference type="InterPro" id="IPR001940">
    <property type="entry name" value="Peptidase_S1C"/>
</dbReference>
<keyword evidence="2" id="KW-0645">Protease</keyword>
<name>A0ABV9XZM2_9PSEU</name>
<feature type="compositionally biased region" description="Low complexity" evidence="4">
    <location>
        <begin position="266"/>
        <end position="298"/>
    </location>
</feature>
<evidence type="ECO:0000259" key="5">
    <source>
        <dbReference type="PROSITE" id="PS50106"/>
    </source>
</evidence>
<protein>
    <submittedName>
        <fullName evidence="6">Trypsin-like peptidase domain-containing protein</fullName>
    </submittedName>
</protein>
<dbReference type="PRINTS" id="PR00834">
    <property type="entry name" value="PROTEASES2C"/>
</dbReference>
<evidence type="ECO:0000256" key="3">
    <source>
        <dbReference type="ARBA" id="ARBA00022801"/>
    </source>
</evidence>
<dbReference type="RefSeq" id="WP_344033800.1">
    <property type="nucleotide sequence ID" value="NZ_BAAAKE010000001.1"/>
</dbReference>
<comment type="similarity">
    <text evidence="1">Belongs to the peptidase S1C family.</text>
</comment>
<dbReference type="Proteomes" id="UP001595833">
    <property type="component" value="Unassembled WGS sequence"/>
</dbReference>
<dbReference type="CDD" id="cd06779">
    <property type="entry name" value="cpPDZ_Deg_HtrA-like"/>
    <property type="match status" value="1"/>
</dbReference>
<feature type="compositionally biased region" description="Low complexity" evidence="4">
    <location>
        <begin position="28"/>
        <end position="37"/>
    </location>
</feature>
<dbReference type="Gene3D" id="2.40.10.10">
    <property type="entry name" value="Trypsin-like serine proteases"/>
    <property type="match status" value="2"/>
</dbReference>
<dbReference type="SUPFAM" id="SSF50156">
    <property type="entry name" value="PDZ domain-like"/>
    <property type="match status" value="1"/>
</dbReference>
<dbReference type="Gene3D" id="2.30.42.10">
    <property type="match status" value="1"/>
</dbReference>
<feature type="domain" description="PDZ" evidence="5">
    <location>
        <begin position="580"/>
        <end position="663"/>
    </location>
</feature>
<sequence>MTESEQPRDSQQPSPWARGGAEQGRGNAGYQQQGAGQPDTDGPAAGAGRSGTGSAGAVQGSAGHPDDFGSPAFAAGQPAAGSSAWESAGRPEDSDPSASAARSATGSEGAVQGGADEPGSGSTGAVQGGAGQTAFGSAGGVQGAAGRTTSGVAGAVQGGAGHTPSSSAGVAQGDPGQVAFGPAGAVQGGAGQTGFGSAGVAQGDPGQASFGSAGVAQGGAGQTAFGSTGAVQGGVGRTGTGSFGAAQGGAGVPGTGAGAWQGGFHPGQPGPHGVPQTHAAADHGSPSSTPSGPAQPSGPGQPGSPGGPGPYYALPGSVVPAPRRGRGKVVAGVAALVLAVGGVAGGVGGYLGYEAAEQSGPVVNALNQVPPAQQTNSSPDGSIEQVAAKVLPTVVQVQVQGGAGSGFVLSSDGLVLTNNHVVESAANGGAIRVLLQDGRSFDARMIGRDPTSDLAVVKAEGVTDLPVAELGNSGDLRIGQQVVAVGSPFDLNGTVTSGIVSSLNRPVSAGSERGGQATVLNAIQTDAAINPGNSGGPLVDMRGRVIGINSAIYSPNTSQSQAGSVGIGFAIPIDQARRTATELSETGKATQTVLGVQVTDAAEGGAQVSEVTSGSAAASAGIQDGDVITKFGDRPIDSSDALVAAVRSRAPGDKVQLTTDDGRTVEVTLGGQTVEVR</sequence>
<dbReference type="PANTHER" id="PTHR22939">
    <property type="entry name" value="SERINE PROTEASE FAMILY S1C HTRA-RELATED"/>
    <property type="match status" value="1"/>
</dbReference>
<keyword evidence="3" id="KW-0378">Hydrolase</keyword>
<feature type="compositionally biased region" description="Gly residues" evidence="4">
    <location>
        <begin position="242"/>
        <end position="265"/>
    </location>
</feature>
<feature type="region of interest" description="Disordered" evidence="4">
    <location>
        <begin position="1"/>
        <end position="204"/>
    </location>
</feature>
<evidence type="ECO:0000256" key="2">
    <source>
        <dbReference type="ARBA" id="ARBA00022670"/>
    </source>
</evidence>
<dbReference type="SUPFAM" id="SSF50494">
    <property type="entry name" value="Trypsin-like serine proteases"/>
    <property type="match status" value="1"/>
</dbReference>
<evidence type="ECO:0000256" key="4">
    <source>
        <dbReference type="SAM" id="MobiDB-lite"/>
    </source>
</evidence>
<dbReference type="InterPro" id="IPR043504">
    <property type="entry name" value="Peptidase_S1_PA_chymotrypsin"/>
</dbReference>
<dbReference type="EMBL" id="JBHSJB010000011">
    <property type="protein sequence ID" value="MFC5054892.1"/>
    <property type="molecule type" value="Genomic_DNA"/>
</dbReference>
<dbReference type="SMART" id="SM00228">
    <property type="entry name" value="PDZ"/>
    <property type="match status" value="1"/>
</dbReference>
<proteinExistence type="inferred from homology"/>
<dbReference type="InterPro" id="IPR036034">
    <property type="entry name" value="PDZ_sf"/>
</dbReference>
<feature type="compositionally biased region" description="Low complexity" evidence="4">
    <location>
        <begin position="175"/>
        <end position="185"/>
    </location>
</feature>
<feature type="compositionally biased region" description="Gly residues" evidence="4">
    <location>
        <begin position="186"/>
        <end position="197"/>
    </location>
</feature>
<dbReference type="Pfam" id="PF13365">
    <property type="entry name" value="Trypsin_2"/>
    <property type="match status" value="1"/>
</dbReference>
<dbReference type="InterPro" id="IPR001478">
    <property type="entry name" value="PDZ"/>
</dbReference>
<gene>
    <name evidence="6" type="ORF">ACFPFM_14130</name>
</gene>